<reference evidence="9 10" key="1">
    <citation type="submission" date="2018-06" db="EMBL/GenBank/DDBJ databases">
        <title>WGS assembly of Brassica rapa FPsc.</title>
        <authorList>
            <person name="Bowman J."/>
            <person name="Kohchi T."/>
            <person name="Yamato K."/>
            <person name="Jenkins J."/>
            <person name="Shu S."/>
            <person name="Ishizaki K."/>
            <person name="Yamaoka S."/>
            <person name="Nishihama R."/>
            <person name="Nakamura Y."/>
            <person name="Berger F."/>
            <person name="Adam C."/>
            <person name="Aki S."/>
            <person name="Althoff F."/>
            <person name="Araki T."/>
            <person name="Arteaga-Vazquez M."/>
            <person name="Balasubrmanian S."/>
            <person name="Bauer D."/>
            <person name="Boehm C."/>
            <person name="Briginshaw L."/>
            <person name="Caballero-Perez J."/>
            <person name="Catarino B."/>
            <person name="Chen F."/>
            <person name="Chiyoda S."/>
            <person name="Chovatia M."/>
            <person name="Davies K."/>
            <person name="Delmans M."/>
            <person name="Demura T."/>
            <person name="Dierschke T."/>
            <person name="Dolan L."/>
            <person name="Dorantes-Acosta A."/>
            <person name="Eklund D."/>
            <person name="Florent S."/>
            <person name="Flores-Sandoval E."/>
            <person name="Fujiyama A."/>
            <person name="Fukuzawa H."/>
            <person name="Galik B."/>
            <person name="Grimanelli D."/>
            <person name="Grimwood J."/>
            <person name="Grossniklaus U."/>
            <person name="Hamada T."/>
            <person name="Haseloff J."/>
            <person name="Hetherington A."/>
            <person name="Higo A."/>
            <person name="Hirakawa Y."/>
            <person name="Hundley H."/>
            <person name="Ikeda Y."/>
            <person name="Inoue K."/>
            <person name="Inoue S."/>
            <person name="Ishida S."/>
            <person name="Jia Q."/>
            <person name="Kakita M."/>
            <person name="Kanazawa T."/>
            <person name="Kawai Y."/>
            <person name="Kawashima T."/>
            <person name="Kennedy M."/>
            <person name="Kinose K."/>
            <person name="Kinoshita T."/>
            <person name="Kohara Y."/>
            <person name="Koide E."/>
            <person name="Komatsu K."/>
            <person name="Kopischke S."/>
            <person name="Kubo M."/>
            <person name="Kyozuka J."/>
            <person name="Lagercrantz U."/>
            <person name="Lin S."/>
            <person name="Lindquist E."/>
            <person name="Lipzen A."/>
            <person name="Lu C."/>
            <person name="Luna E."/>
            <person name="Martienssen R."/>
            <person name="Minamino N."/>
            <person name="Mizutani M."/>
            <person name="Mizutani M."/>
            <person name="Mochizuki N."/>
            <person name="Monte I."/>
            <person name="Mosher R."/>
            <person name="Nagasaki H."/>
            <person name="Nakagami H."/>
            <person name="Naramoto S."/>
            <person name="Nishitani K."/>
            <person name="Ohtani M."/>
            <person name="Okamoto T."/>
            <person name="Okumura M."/>
            <person name="Phillips J."/>
            <person name="Pollak B."/>
            <person name="Reinders A."/>
            <person name="Roevekamp M."/>
            <person name="Sano R."/>
            <person name="Sawa S."/>
            <person name="Schmid M."/>
            <person name="Shirakawa M."/>
            <person name="Solano R."/>
            <person name="Spunde A."/>
            <person name="Suetsugu N."/>
            <person name="Sugano S."/>
            <person name="Sugiyama A."/>
            <person name="Sun R."/>
            <person name="Suzuki Y."/>
            <person name="Takenaka M."/>
            <person name="Takezawa D."/>
            <person name="Tomogane H."/>
            <person name="Tsuzuki M."/>
            <person name="Ueda T."/>
            <person name="Umeda M."/>
            <person name="Ward J."/>
            <person name="Watanabe Y."/>
            <person name="Yazaki K."/>
            <person name="Yokoyama R."/>
            <person name="Yoshitake Y."/>
            <person name="Yotsui I."/>
            <person name="Zachgo S."/>
            <person name="Schmutz J."/>
        </authorList>
    </citation>
    <scope>NUCLEOTIDE SEQUENCE [LARGE SCALE GENOMIC DNA]</scope>
    <source>
        <strain evidence="10">cv. B-3</strain>
    </source>
</reference>
<feature type="domain" description="TIR" evidence="8">
    <location>
        <begin position="16"/>
        <end position="180"/>
    </location>
</feature>
<dbReference type="Gene3D" id="1.10.8.430">
    <property type="entry name" value="Helical domain of apoptotic protease-activating factors"/>
    <property type="match status" value="1"/>
</dbReference>
<dbReference type="SMART" id="SM00255">
    <property type="entry name" value="TIR"/>
    <property type="match status" value="1"/>
</dbReference>
<dbReference type="InterPro" id="IPR044974">
    <property type="entry name" value="Disease_R_plants"/>
</dbReference>
<keyword evidence="4" id="KW-0378">Hydrolase</keyword>
<dbReference type="SUPFAM" id="SSF52540">
    <property type="entry name" value="P-loop containing nucleoside triphosphate hydrolases"/>
    <property type="match status" value="1"/>
</dbReference>
<evidence type="ECO:0000256" key="1">
    <source>
        <dbReference type="ARBA" id="ARBA00011982"/>
    </source>
</evidence>
<accession>A0A397XLD0</accession>
<dbReference type="InterPro" id="IPR002182">
    <property type="entry name" value="NB-ARC"/>
</dbReference>
<organism evidence="9 10">
    <name type="scientific">Brassica campestris</name>
    <name type="common">Field mustard</name>
    <dbReference type="NCBI Taxonomy" id="3711"/>
    <lineage>
        <taxon>Eukaryota</taxon>
        <taxon>Viridiplantae</taxon>
        <taxon>Streptophyta</taxon>
        <taxon>Embryophyta</taxon>
        <taxon>Tracheophyta</taxon>
        <taxon>Spermatophyta</taxon>
        <taxon>Magnoliopsida</taxon>
        <taxon>eudicotyledons</taxon>
        <taxon>Gunneridae</taxon>
        <taxon>Pentapetalae</taxon>
        <taxon>rosids</taxon>
        <taxon>malvids</taxon>
        <taxon>Brassicales</taxon>
        <taxon>Brassicaceae</taxon>
        <taxon>Brassiceae</taxon>
        <taxon>Brassica</taxon>
    </lineage>
</organism>
<dbReference type="SMART" id="SM00382">
    <property type="entry name" value="AAA"/>
    <property type="match status" value="1"/>
</dbReference>
<protein>
    <recommendedName>
        <fullName evidence="1">ADP-ribosyl cyclase/cyclic ADP-ribose hydrolase</fullName>
        <ecNumber evidence="1">3.2.2.6</ecNumber>
    </recommendedName>
</protein>
<dbReference type="GO" id="GO:0043531">
    <property type="term" value="F:ADP binding"/>
    <property type="evidence" value="ECO:0007669"/>
    <property type="project" value="InterPro"/>
</dbReference>
<dbReference type="InterPro" id="IPR011713">
    <property type="entry name" value="Leu-rich_rpt_3"/>
</dbReference>
<keyword evidence="5" id="KW-0611">Plant defense</keyword>
<dbReference type="FunFam" id="3.40.50.300:FF:001002">
    <property type="entry name" value="Disease resistance protein (TIR-NBS-LRR class)"/>
    <property type="match status" value="1"/>
</dbReference>
<dbReference type="EMBL" id="CM010637">
    <property type="protein sequence ID" value="RID41839.1"/>
    <property type="molecule type" value="Genomic_DNA"/>
</dbReference>
<proteinExistence type="predicted"/>
<dbReference type="InterPro" id="IPR036390">
    <property type="entry name" value="WH_DNA-bd_sf"/>
</dbReference>
<evidence type="ECO:0000256" key="5">
    <source>
        <dbReference type="ARBA" id="ARBA00022821"/>
    </source>
</evidence>
<dbReference type="GO" id="GO:0007165">
    <property type="term" value="P:signal transduction"/>
    <property type="evidence" value="ECO:0007669"/>
    <property type="project" value="InterPro"/>
</dbReference>
<dbReference type="FunFam" id="3.80.10.10:FF:000386">
    <property type="entry name" value="Disease resistance protein RPS4"/>
    <property type="match status" value="1"/>
</dbReference>
<keyword evidence="3" id="KW-0677">Repeat</keyword>
<dbReference type="SUPFAM" id="SSF46785">
    <property type="entry name" value="Winged helix' DNA-binding domain"/>
    <property type="match status" value="1"/>
</dbReference>
<dbReference type="SUPFAM" id="SSF52200">
    <property type="entry name" value="Toll/Interleukin receptor TIR domain"/>
    <property type="match status" value="1"/>
</dbReference>
<dbReference type="PROSITE" id="PS50104">
    <property type="entry name" value="TIR"/>
    <property type="match status" value="1"/>
</dbReference>
<dbReference type="PRINTS" id="PR00364">
    <property type="entry name" value="DISEASERSIST"/>
</dbReference>
<evidence type="ECO:0000313" key="10">
    <source>
        <dbReference type="Proteomes" id="UP000264353"/>
    </source>
</evidence>
<evidence type="ECO:0000259" key="8">
    <source>
        <dbReference type="PROSITE" id="PS50104"/>
    </source>
</evidence>
<dbReference type="InterPro" id="IPR003593">
    <property type="entry name" value="AAA+_ATPase"/>
</dbReference>
<gene>
    <name evidence="9" type="ORF">BRARA_J01767</name>
</gene>
<keyword evidence="6" id="KW-0520">NAD</keyword>
<dbReference type="InterPro" id="IPR058192">
    <property type="entry name" value="WHD_ROQ1-like"/>
</dbReference>
<dbReference type="GO" id="GO:0006952">
    <property type="term" value="P:defense response"/>
    <property type="evidence" value="ECO:0007669"/>
    <property type="project" value="UniProtKB-KW"/>
</dbReference>
<keyword evidence="2" id="KW-0433">Leucine-rich repeat</keyword>
<evidence type="ECO:0000256" key="3">
    <source>
        <dbReference type="ARBA" id="ARBA00022737"/>
    </source>
</evidence>
<sequence>MASSSSSTSSLPLHRWRYHVFSSFRGEDVRKNFLSHFHKELKLKGNDTFKDDGIKRSTSIWPELKQAIWESRISIVVLSMNYAGSSWCLNELVEIMECREVSGQTLMPIFYEVDPSDVRKQKGEFGKAFEKTCAGRTVEETQRWRQALTNVGSIAGECSSNWDNDAEMIEKIVADVSEELNRCTPSKDFDDLVGLEAHVAKLCSMLCLESNEVRMIGIWGPIGIGKTTIARALYSQLSAAADDNFQLNIFMENVKGSCRRNELDGYSLKLHLQERFLSEIFNKRDIKISHLGVAQERLKNQKALIVLDDVDELQQLHALADQTQWFGNGTRIIVTTEDKQLLKAHGIKHVYEVGFPSKDEAFKILCRYAFGQNSAPEGFYDLAVEVSQLSGNLPLSLSVLGASLRGMSKEEWTKALPRLRTSLNGKIEKVFGVCYDSLHEKDRLIFLHIACLFNGEKVERVIQFLAKSALDVEFGLKVLVDRSLLHICDDGNIVMHCLLQQMGKAIIRGQCIDEPGKRKFLVDAKEISDVLVDATGTETVLGISLDMSKINDDVFISEKAFDRMHNLQFLRLYTNFQDESFKLCLPHGLDRLPHKLRLLHWDSYPIKCMPSRFRPEFLVELSMRDSKLEKLWEGIQPLTSLKQMDLSASTKIKDIPNLSKATNLENLYLRFCKGLASVPSSLQNLNKLKVLDMSSCVRLNALPTNMNLESLSVLNMKGCSKLRIFPEISSQVKFMSVGETAIEEVPLSISLWPQLISLEMSGCKKLKTFPKLPASVEVLDLSSTGIEEIPWWIENASQLLIMCMANCKKLTCVPPSIYKMKHLEDVDLSGCSELRPVLSSRVFEKCRKRNTKKNCNGSRKKNIKMDEKSLLFSVTGDSETRMLTVRAIVEHLDQVQWLEPIMGSNE</sequence>
<dbReference type="Gene3D" id="3.40.50.10140">
    <property type="entry name" value="Toll/interleukin-1 receptor homology (TIR) domain"/>
    <property type="match status" value="1"/>
</dbReference>
<dbReference type="FunFam" id="3.40.50.10140:FF:000007">
    <property type="entry name" value="Disease resistance protein (TIR-NBS-LRR class)"/>
    <property type="match status" value="1"/>
</dbReference>
<dbReference type="AlphaFoldDB" id="A0A397XLD0"/>
<dbReference type="InterPro" id="IPR027417">
    <property type="entry name" value="P-loop_NTPase"/>
</dbReference>
<dbReference type="GO" id="GO:0061809">
    <property type="term" value="F:NAD+ nucleosidase activity, cyclic ADP-ribose generating"/>
    <property type="evidence" value="ECO:0007669"/>
    <property type="project" value="UniProtKB-EC"/>
</dbReference>
<dbReference type="Pfam" id="PF01582">
    <property type="entry name" value="TIR"/>
    <property type="match status" value="1"/>
</dbReference>
<evidence type="ECO:0000256" key="2">
    <source>
        <dbReference type="ARBA" id="ARBA00022614"/>
    </source>
</evidence>
<dbReference type="InterPro" id="IPR042197">
    <property type="entry name" value="Apaf_helical"/>
</dbReference>
<evidence type="ECO:0000313" key="9">
    <source>
        <dbReference type="EMBL" id="RID41839.1"/>
    </source>
</evidence>
<dbReference type="EC" id="3.2.2.6" evidence="1"/>
<dbReference type="InterPro" id="IPR000157">
    <property type="entry name" value="TIR_dom"/>
</dbReference>
<dbReference type="PANTHER" id="PTHR11017:SF569">
    <property type="entry name" value="DISEASE RESISTANCE PROTEIN"/>
    <property type="match status" value="1"/>
</dbReference>
<dbReference type="InterPro" id="IPR035897">
    <property type="entry name" value="Toll_tir_struct_dom_sf"/>
</dbReference>
<name>A0A397XLD0_BRACM</name>
<dbReference type="Proteomes" id="UP000264353">
    <property type="component" value="Chromosome A10"/>
</dbReference>
<dbReference type="Pfam" id="PF07725">
    <property type="entry name" value="LRR_3"/>
    <property type="match status" value="1"/>
</dbReference>
<dbReference type="InterPro" id="IPR032675">
    <property type="entry name" value="LRR_dom_sf"/>
</dbReference>
<comment type="catalytic activity">
    <reaction evidence="7">
        <text>NAD(+) + H2O = ADP-D-ribose + nicotinamide + H(+)</text>
        <dbReference type="Rhea" id="RHEA:16301"/>
        <dbReference type="ChEBI" id="CHEBI:15377"/>
        <dbReference type="ChEBI" id="CHEBI:15378"/>
        <dbReference type="ChEBI" id="CHEBI:17154"/>
        <dbReference type="ChEBI" id="CHEBI:57540"/>
        <dbReference type="ChEBI" id="CHEBI:57967"/>
        <dbReference type="EC" id="3.2.2.6"/>
    </reaction>
    <physiologicalReaction direction="left-to-right" evidence="7">
        <dbReference type="Rhea" id="RHEA:16302"/>
    </physiologicalReaction>
</comment>
<dbReference type="Gene3D" id="3.80.10.10">
    <property type="entry name" value="Ribonuclease Inhibitor"/>
    <property type="match status" value="2"/>
</dbReference>
<dbReference type="PANTHER" id="PTHR11017">
    <property type="entry name" value="LEUCINE-RICH REPEAT-CONTAINING PROTEIN"/>
    <property type="match status" value="1"/>
</dbReference>
<dbReference type="Gene3D" id="3.40.50.300">
    <property type="entry name" value="P-loop containing nucleotide triphosphate hydrolases"/>
    <property type="match status" value="1"/>
</dbReference>
<evidence type="ECO:0000256" key="7">
    <source>
        <dbReference type="ARBA" id="ARBA00047304"/>
    </source>
</evidence>
<dbReference type="FunFam" id="1.10.8.430:FF:000002">
    <property type="entry name" value="Disease resistance protein (TIR-NBS-LRR class)"/>
    <property type="match status" value="1"/>
</dbReference>
<dbReference type="Pfam" id="PF23282">
    <property type="entry name" value="WHD_ROQ1"/>
    <property type="match status" value="1"/>
</dbReference>
<dbReference type="SUPFAM" id="SSF52058">
    <property type="entry name" value="L domain-like"/>
    <property type="match status" value="1"/>
</dbReference>
<evidence type="ECO:0000256" key="4">
    <source>
        <dbReference type="ARBA" id="ARBA00022801"/>
    </source>
</evidence>
<dbReference type="Pfam" id="PF00931">
    <property type="entry name" value="NB-ARC"/>
    <property type="match status" value="1"/>
</dbReference>
<evidence type="ECO:0000256" key="6">
    <source>
        <dbReference type="ARBA" id="ARBA00023027"/>
    </source>
</evidence>